<dbReference type="RefSeq" id="WP_012384591.1">
    <property type="nucleotide sequence ID" value="NC_010581.1"/>
</dbReference>
<dbReference type="Proteomes" id="UP000001695">
    <property type="component" value="Chromosome"/>
</dbReference>
<organism evidence="7 8">
    <name type="scientific">Beijerinckia indica subsp. indica (strain ATCC 9039 / DSM 1715 / NCIMB 8712)</name>
    <dbReference type="NCBI Taxonomy" id="395963"/>
    <lineage>
        <taxon>Bacteria</taxon>
        <taxon>Pseudomonadati</taxon>
        <taxon>Pseudomonadota</taxon>
        <taxon>Alphaproteobacteria</taxon>
        <taxon>Hyphomicrobiales</taxon>
        <taxon>Beijerinckiaceae</taxon>
        <taxon>Beijerinckia</taxon>
    </lineage>
</organism>
<dbReference type="CDD" id="cd13692">
    <property type="entry name" value="PBP2_BztA"/>
    <property type="match status" value="1"/>
</dbReference>
<dbReference type="PANTHER" id="PTHR30085:SF7">
    <property type="entry name" value="AMINO-ACID ABC TRANSPORTER-BINDING PROTEIN YHDW-RELATED"/>
    <property type="match status" value="1"/>
</dbReference>
<comment type="similarity">
    <text evidence="1 4">Belongs to the bacterial solute-binding protein 3 family.</text>
</comment>
<dbReference type="SMART" id="SM00062">
    <property type="entry name" value="PBPb"/>
    <property type="match status" value="1"/>
</dbReference>
<evidence type="ECO:0000256" key="5">
    <source>
        <dbReference type="SAM" id="SignalP"/>
    </source>
</evidence>
<dbReference type="PANTHER" id="PTHR30085">
    <property type="entry name" value="AMINO ACID ABC TRANSPORTER PERMEASE"/>
    <property type="match status" value="1"/>
</dbReference>
<sequence length="336" mass="36915">MFKSIVSAGLFSLCVTTGALAGTLDEVKGRGFLNCGSNPGLAGFGLPDDKGQWVGFDIDFCRAVAAAIFDDPTKVKFLPLSGKDRFTALQSGEIDILSRNTTWTQSREVGQGFLFTGITYYDGQGFMTHRKLNLTSALELAGASICVQQGTTTELNLADFFRANNLQYEPVNFATGDEALKAYDTGRCDALTTDASGLYAQRAKLANPDDHVVLPEIISKEPLGPLVRQGDDQWFNLVKWVHFAWLNAEEDGVTSKNLDEKTKSESPEIKRLLGFEGNFGEGLGLTRDWIYRIIKHVGNYGEVFDRNLGEGSKLKIKRGINNLWTKGGLHYAPPVR</sequence>
<protein>
    <submittedName>
        <fullName evidence="7">Cationic amino acid ABC transporter, periplasmic binding protein</fullName>
    </submittedName>
</protein>
<gene>
    <name evidence="7" type="ordered locus">Bind_1602</name>
</gene>
<keyword evidence="2" id="KW-0813">Transport</keyword>
<evidence type="ECO:0000256" key="2">
    <source>
        <dbReference type="ARBA" id="ARBA00022448"/>
    </source>
</evidence>
<feature type="chain" id="PRO_5002778670" evidence="5">
    <location>
        <begin position="22"/>
        <end position="336"/>
    </location>
</feature>
<keyword evidence="3 5" id="KW-0732">Signal</keyword>
<dbReference type="KEGG" id="bid:Bind_1602"/>
<reference evidence="7 8" key="2">
    <citation type="journal article" date="2010" name="J. Bacteriol.">
        <title>Complete genome sequence of Beijerinckia indica subsp. indica.</title>
        <authorList>
            <person name="Tamas I."/>
            <person name="Dedysh S.N."/>
            <person name="Liesack W."/>
            <person name="Stott M.B."/>
            <person name="Alam M."/>
            <person name="Murrell J.C."/>
            <person name="Dunfield P.F."/>
        </authorList>
    </citation>
    <scope>NUCLEOTIDE SEQUENCE [LARGE SCALE GENOMIC DNA]</scope>
    <source>
        <strain evidence="8">ATCC 9039 / DSM 1715 / NCIMB 8712</strain>
    </source>
</reference>
<dbReference type="GO" id="GO:0006865">
    <property type="term" value="P:amino acid transport"/>
    <property type="evidence" value="ECO:0007669"/>
    <property type="project" value="TreeGrafter"/>
</dbReference>
<dbReference type="Pfam" id="PF00497">
    <property type="entry name" value="SBP_bac_3"/>
    <property type="match status" value="1"/>
</dbReference>
<dbReference type="InterPro" id="IPR018313">
    <property type="entry name" value="SBP_3_CS"/>
</dbReference>
<dbReference type="AlphaFoldDB" id="B2IBX6"/>
<feature type="signal peptide" evidence="5">
    <location>
        <begin position="1"/>
        <end position="21"/>
    </location>
</feature>
<dbReference type="HOGENOM" id="CLU_019602_3_2_5"/>
<dbReference type="OrthoDB" id="9777941at2"/>
<evidence type="ECO:0000313" key="7">
    <source>
        <dbReference type="EMBL" id="ACB95234.1"/>
    </source>
</evidence>
<name>B2IBX6_BEII9</name>
<reference evidence="8" key="1">
    <citation type="submission" date="2008-03" db="EMBL/GenBank/DDBJ databases">
        <title>Complete sequence of chromosome of Beijerinckia indica subsp. indica ATCC 9039.</title>
        <authorList>
            <consortium name="US DOE Joint Genome Institute"/>
            <person name="Copeland A."/>
            <person name="Lucas S."/>
            <person name="Lapidus A."/>
            <person name="Glavina del Rio T."/>
            <person name="Dalin E."/>
            <person name="Tice H."/>
            <person name="Bruce D."/>
            <person name="Goodwin L."/>
            <person name="Pitluck S."/>
            <person name="LaButti K."/>
            <person name="Schmutz J."/>
            <person name="Larimer F."/>
            <person name="Land M."/>
            <person name="Hauser L."/>
            <person name="Kyrpides N."/>
            <person name="Mikhailova N."/>
            <person name="Dunfield P.F."/>
            <person name="Dedysh S.N."/>
            <person name="Liesack W."/>
            <person name="Saw J.H."/>
            <person name="Alam M."/>
            <person name="Chen Y."/>
            <person name="Murrell J.C."/>
            <person name="Richardson P."/>
        </authorList>
    </citation>
    <scope>NUCLEOTIDE SEQUENCE [LARGE SCALE GENOMIC DNA]</scope>
    <source>
        <strain evidence="8">ATCC 9039 / DSM 1715 / NCIMB 8712</strain>
    </source>
</reference>
<dbReference type="InterPro" id="IPR001638">
    <property type="entry name" value="Solute-binding_3/MltF_N"/>
</dbReference>
<dbReference type="PROSITE" id="PS01039">
    <property type="entry name" value="SBP_BACTERIAL_3"/>
    <property type="match status" value="1"/>
</dbReference>
<dbReference type="STRING" id="395963.Bind_1602"/>
<evidence type="ECO:0000256" key="3">
    <source>
        <dbReference type="ARBA" id="ARBA00022729"/>
    </source>
</evidence>
<dbReference type="InterPro" id="IPR051455">
    <property type="entry name" value="Bact_solute-bind_prot3"/>
</dbReference>
<dbReference type="SUPFAM" id="SSF53850">
    <property type="entry name" value="Periplasmic binding protein-like II"/>
    <property type="match status" value="1"/>
</dbReference>
<evidence type="ECO:0000313" key="8">
    <source>
        <dbReference type="Proteomes" id="UP000001695"/>
    </source>
</evidence>
<evidence type="ECO:0000256" key="4">
    <source>
        <dbReference type="RuleBase" id="RU003744"/>
    </source>
</evidence>
<feature type="domain" description="Solute-binding protein family 3/N-terminal" evidence="6">
    <location>
        <begin position="32"/>
        <end position="261"/>
    </location>
</feature>
<dbReference type="EMBL" id="CP001016">
    <property type="protein sequence ID" value="ACB95234.1"/>
    <property type="molecule type" value="Genomic_DNA"/>
</dbReference>
<proteinExistence type="inferred from homology"/>
<evidence type="ECO:0000259" key="6">
    <source>
        <dbReference type="SMART" id="SM00062"/>
    </source>
</evidence>
<keyword evidence="8" id="KW-1185">Reference proteome</keyword>
<dbReference type="Gene3D" id="3.40.190.10">
    <property type="entry name" value="Periplasmic binding protein-like II"/>
    <property type="match status" value="2"/>
</dbReference>
<accession>B2IBX6</accession>
<evidence type="ECO:0000256" key="1">
    <source>
        <dbReference type="ARBA" id="ARBA00010333"/>
    </source>
</evidence>
<dbReference type="eggNOG" id="COG0834">
    <property type="taxonomic scope" value="Bacteria"/>
</dbReference>